<proteinExistence type="predicted"/>
<evidence type="ECO:0000313" key="1">
    <source>
        <dbReference type="EMBL" id="SBV91303.1"/>
    </source>
</evidence>
<protein>
    <submittedName>
        <fullName evidence="1">Uncharacterized protein</fullName>
    </submittedName>
</protein>
<organism evidence="1">
    <name type="scientific">uncultured Desulfovibrio sp</name>
    <dbReference type="NCBI Taxonomy" id="167968"/>
    <lineage>
        <taxon>Bacteria</taxon>
        <taxon>Pseudomonadati</taxon>
        <taxon>Thermodesulfobacteriota</taxon>
        <taxon>Desulfovibrionia</taxon>
        <taxon>Desulfovibrionales</taxon>
        <taxon>Desulfovibrionaceae</taxon>
        <taxon>Desulfovibrio</taxon>
        <taxon>environmental samples</taxon>
    </lineage>
</organism>
<dbReference type="EMBL" id="FLUP01000001">
    <property type="protein sequence ID" value="SBV91303.1"/>
    <property type="molecule type" value="Genomic_DNA"/>
</dbReference>
<dbReference type="AlphaFoldDB" id="A0A212IVS2"/>
<sequence length="55" mass="5777">MKSLPVRERGLKLVTYTTFASSVLVAPRAGAWIEATLASHPLTACCGRSPCGSVD</sequence>
<reference evidence="1" key="1">
    <citation type="submission" date="2016-04" db="EMBL/GenBank/DDBJ databases">
        <authorList>
            <person name="Evans L.H."/>
            <person name="Alamgir A."/>
            <person name="Owens N."/>
            <person name="Weber N.D."/>
            <person name="Virtaneva K."/>
            <person name="Barbian K."/>
            <person name="Babar A."/>
            <person name="Rosenke K."/>
        </authorList>
    </citation>
    <scope>NUCLEOTIDE SEQUENCE</scope>
    <source>
        <strain evidence="1">92-2</strain>
    </source>
</reference>
<name>A0A212IVS2_9BACT</name>
<gene>
    <name evidence="1" type="ORF">KM92DES2_10114</name>
</gene>
<accession>A0A212IVS2</accession>